<accession>A0ABT5A7B0</accession>
<comment type="caution">
    <text evidence="1">The sequence shown here is derived from an EMBL/GenBank/DDBJ whole genome shotgun (WGS) entry which is preliminary data.</text>
</comment>
<proteinExistence type="predicted"/>
<dbReference type="RefSeq" id="WP_028084366.1">
    <property type="nucleotide sequence ID" value="NZ_JAQMTU010000078.1"/>
</dbReference>
<evidence type="ECO:0000313" key="2">
    <source>
        <dbReference type="Proteomes" id="UP001212123"/>
    </source>
</evidence>
<reference evidence="1 2" key="1">
    <citation type="submission" date="2023-01" db="EMBL/GenBank/DDBJ databases">
        <title>Genomes from the Australian National Cyanobacteria Reference Collection.</title>
        <authorList>
            <person name="Willis A."/>
            <person name="Lee E.M.F."/>
        </authorList>
    </citation>
    <scope>NUCLEOTIDE SEQUENCE [LARGE SCALE GENOMIC DNA]</scope>
    <source>
        <strain evidence="1 2">CS-537/01</strain>
    </source>
</reference>
<gene>
    <name evidence="1" type="ORF">PN492_13590</name>
</gene>
<dbReference type="Proteomes" id="UP001212123">
    <property type="component" value="Unassembled WGS sequence"/>
</dbReference>
<organism evidence="1 2">
    <name type="scientific">Dolichospermum circinale CS-537/01</name>
    <dbReference type="NCBI Taxonomy" id="3021739"/>
    <lineage>
        <taxon>Bacteria</taxon>
        <taxon>Bacillati</taxon>
        <taxon>Cyanobacteriota</taxon>
        <taxon>Cyanophyceae</taxon>
        <taxon>Nostocales</taxon>
        <taxon>Aphanizomenonaceae</taxon>
        <taxon>Dolichospermum</taxon>
        <taxon>Dolichospermum circinale</taxon>
    </lineage>
</organism>
<protein>
    <submittedName>
        <fullName evidence="1">Uncharacterized protein</fullName>
    </submittedName>
</protein>
<dbReference type="EMBL" id="JAQMTU010000078">
    <property type="protein sequence ID" value="MDB9487568.1"/>
    <property type="molecule type" value="Genomic_DNA"/>
</dbReference>
<sequence length="59" mass="7034">MKEFLDKLSHAYDAMDYYQFLEITGFVDSSYSLEKFKLFQQSVRGLMSFDYETLAMILK</sequence>
<evidence type="ECO:0000313" key="1">
    <source>
        <dbReference type="EMBL" id="MDB9487568.1"/>
    </source>
</evidence>
<name>A0ABT5A7B0_9CYAN</name>
<keyword evidence="2" id="KW-1185">Reference proteome</keyword>